<evidence type="ECO:0000313" key="1">
    <source>
        <dbReference type="EMBL" id="BBF83825.1"/>
    </source>
</evidence>
<accession>A0A3G9G8B6</accession>
<dbReference type="KEGG" id="amah:DLM_0142"/>
<keyword evidence="2" id="KW-1185">Reference proteome</keyword>
<sequence>MGGAGGTPAGKNDYGIVIFVYTEETALFSDWNVLLTIPGVWCCPS</sequence>
<protein>
    <submittedName>
        <fullName evidence="1">Uncharacterized protein</fullName>
    </submittedName>
</protein>
<reference evidence="1 2" key="2">
    <citation type="journal article" date="2017" name="Genome Announc.">
        <title>Draft genome sequence of Aquitalea magnusonii strain H3, a plant growth-promoting bacterium of duckweed Lemna minor.</title>
        <authorList>
            <person name="Ishizawa H."/>
            <person name="Kuroda M."/>
            <person name="Ike M."/>
        </authorList>
    </citation>
    <scope>NUCLEOTIDE SEQUENCE [LARGE SCALE GENOMIC DNA]</scope>
    <source>
        <strain evidence="1 2">H3</strain>
    </source>
</reference>
<name>A0A3G9G8B6_9NEIS</name>
<dbReference type="AlphaFoldDB" id="A0A3G9G8B6"/>
<proteinExistence type="predicted"/>
<organism evidence="1 2">
    <name type="scientific">Aquitalea magnusonii</name>
    <dbReference type="NCBI Taxonomy" id="332411"/>
    <lineage>
        <taxon>Bacteria</taxon>
        <taxon>Pseudomonadati</taxon>
        <taxon>Pseudomonadota</taxon>
        <taxon>Betaproteobacteria</taxon>
        <taxon>Neisseriales</taxon>
        <taxon>Chromobacteriaceae</taxon>
        <taxon>Aquitalea</taxon>
    </lineage>
</organism>
<gene>
    <name evidence="1" type="ORF">DLM_0142</name>
</gene>
<dbReference type="EMBL" id="AP018823">
    <property type="protein sequence ID" value="BBF83825.1"/>
    <property type="molecule type" value="Genomic_DNA"/>
</dbReference>
<reference evidence="2" key="3">
    <citation type="journal article" date="2017" name="Plant Physiol. Biochem.">
        <title>Differential oxidative and antioxidative response of duckweed Lemna minor toward plant growth promoting/inhibiting bacteria.</title>
        <authorList>
            <person name="Ishizawa H."/>
            <person name="Kuroda M."/>
            <person name="Morikawa M."/>
            <person name="Ike M."/>
        </authorList>
    </citation>
    <scope>NUCLEOTIDE SEQUENCE [LARGE SCALE GENOMIC DNA]</scope>
    <source>
        <strain evidence="2">H3</strain>
    </source>
</reference>
<dbReference type="Proteomes" id="UP000198290">
    <property type="component" value="Chromosome"/>
</dbReference>
<reference evidence="2" key="1">
    <citation type="journal article" date="2017" name="Biotechnol. Biofuels">
        <title>Evaluation of environmental bacterial communities as a factor affecting the growth of duckweed Lemna minor.</title>
        <authorList>
            <person name="Ishizawa H."/>
            <person name="Kuroda M."/>
            <person name="Morikawa M."/>
            <person name="Ike M."/>
        </authorList>
    </citation>
    <scope>NUCLEOTIDE SEQUENCE [LARGE SCALE GENOMIC DNA]</scope>
    <source>
        <strain evidence="2">H3</strain>
    </source>
</reference>
<evidence type="ECO:0000313" key="2">
    <source>
        <dbReference type="Proteomes" id="UP000198290"/>
    </source>
</evidence>